<dbReference type="RefSeq" id="WP_235067332.1">
    <property type="nucleotide sequence ID" value="NZ_JAKFGM010000002.1"/>
</dbReference>
<reference evidence="2" key="1">
    <citation type="submission" date="2022-01" db="EMBL/GenBank/DDBJ databases">
        <authorList>
            <person name="Jo J.-H."/>
            <person name="Im W.-T."/>
        </authorList>
    </citation>
    <scope>NUCLEOTIDE SEQUENCE</scope>
    <source>
        <strain evidence="2">G124</strain>
    </source>
</reference>
<proteinExistence type="predicted"/>
<dbReference type="EMBL" id="JAKFGM010000002">
    <property type="protein sequence ID" value="MCF2514836.1"/>
    <property type="molecule type" value="Genomic_DNA"/>
</dbReference>
<feature type="transmembrane region" description="Helical" evidence="1">
    <location>
        <begin position="131"/>
        <end position="149"/>
    </location>
</feature>
<dbReference type="InterPro" id="IPR036259">
    <property type="entry name" value="MFS_trans_sf"/>
</dbReference>
<sequence>MLFYRSKAGASNLPVGAARALSLFALAAYPAGALMLDLSKKSLPASLGGYALILAALICAAALVKSSLQRIVAEQPSKLDEYELQLRSRAMNLAYGGFTALALVAVIYAAIASDHGGWVPVNYDQFNGLFWGVFLYAVVIPVAVLSWMVDESFETER</sequence>
<name>A0A9X1QLE3_9SPHN</name>
<gene>
    <name evidence="2" type="ORF">LVY65_07135</name>
</gene>
<organism evidence="2 3">
    <name type="scientific">Sphingomonas cremea</name>
    <dbReference type="NCBI Taxonomy" id="2904799"/>
    <lineage>
        <taxon>Bacteria</taxon>
        <taxon>Pseudomonadati</taxon>
        <taxon>Pseudomonadota</taxon>
        <taxon>Alphaproteobacteria</taxon>
        <taxon>Sphingomonadales</taxon>
        <taxon>Sphingomonadaceae</taxon>
        <taxon>Sphingomonas</taxon>
    </lineage>
</organism>
<dbReference type="AlphaFoldDB" id="A0A9X1QLE3"/>
<keyword evidence="3" id="KW-1185">Reference proteome</keyword>
<accession>A0A9X1QLE3</accession>
<evidence type="ECO:0000313" key="2">
    <source>
        <dbReference type="EMBL" id="MCF2514836.1"/>
    </source>
</evidence>
<dbReference type="Gene3D" id="1.20.1250.20">
    <property type="entry name" value="MFS general substrate transporter like domains"/>
    <property type="match status" value="1"/>
</dbReference>
<keyword evidence="1" id="KW-1133">Transmembrane helix</keyword>
<feature type="transmembrane region" description="Helical" evidence="1">
    <location>
        <begin position="93"/>
        <end position="111"/>
    </location>
</feature>
<feature type="transmembrane region" description="Helical" evidence="1">
    <location>
        <begin position="43"/>
        <end position="64"/>
    </location>
</feature>
<protein>
    <submittedName>
        <fullName evidence="2">Uncharacterized protein</fullName>
    </submittedName>
</protein>
<evidence type="ECO:0000313" key="3">
    <source>
        <dbReference type="Proteomes" id="UP001139410"/>
    </source>
</evidence>
<keyword evidence="1" id="KW-0812">Transmembrane</keyword>
<dbReference type="Proteomes" id="UP001139410">
    <property type="component" value="Unassembled WGS sequence"/>
</dbReference>
<evidence type="ECO:0000256" key="1">
    <source>
        <dbReference type="SAM" id="Phobius"/>
    </source>
</evidence>
<keyword evidence="1" id="KW-0472">Membrane</keyword>
<comment type="caution">
    <text evidence="2">The sequence shown here is derived from an EMBL/GenBank/DDBJ whole genome shotgun (WGS) entry which is preliminary data.</text>
</comment>